<keyword evidence="1" id="KW-0479">Metal-binding</keyword>
<evidence type="ECO:0000259" key="5">
    <source>
        <dbReference type="PROSITE" id="PS51746"/>
    </source>
</evidence>
<dbReference type="PANTHER" id="PTHR47992">
    <property type="entry name" value="PROTEIN PHOSPHATASE"/>
    <property type="match status" value="1"/>
</dbReference>
<dbReference type="GeneID" id="80519227"/>
<keyword evidence="2" id="KW-0378">Hydrolase</keyword>
<dbReference type="KEGG" id="vg:80519227"/>
<dbReference type="SUPFAM" id="SSF81606">
    <property type="entry name" value="PP2C-like"/>
    <property type="match status" value="1"/>
</dbReference>
<keyword evidence="3" id="KW-0904">Protein phosphatase</keyword>
<protein>
    <recommendedName>
        <fullName evidence="5">PPM-type phosphatase domain-containing protein</fullName>
    </recommendedName>
</protein>
<evidence type="ECO:0000256" key="4">
    <source>
        <dbReference type="SAM" id="MobiDB-lite"/>
    </source>
</evidence>
<organism evidence="6">
    <name type="scientific">Tupanvirus soda lake</name>
    <dbReference type="NCBI Taxonomy" id="2126985"/>
    <lineage>
        <taxon>Viruses</taxon>
        <taxon>Varidnaviria</taxon>
        <taxon>Bamfordvirae</taxon>
        <taxon>Nucleocytoviricota</taxon>
        <taxon>Megaviricetes</taxon>
        <taxon>Imitervirales</taxon>
        <taxon>Mimiviridae</taxon>
        <taxon>Megamimivirinae</taxon>
        <taxon>Tupanvirus</taxon>
        <taxon>Tupanvirus salinum</taxon>
    </lineage>
</organism>
<dbReference type="GO" id="GO:0046872">
    <property type="term" value="F:metal ion binding"/>
    <property type="evidence" value="ECO:0007669"/>
    <property type="project" value="UniProtKB-KW"/>
</dbReference>
<dbReference type="CDD" id="cd00143">
    <property type="entry name" value="PP2Cc"/>
    <property type="match status" value="1"/>
</dbReference>
<feature type="region of interest" description="Disordered" evidence="4">
    <location>
        <begin position="1"/>
        <end position="36"/>
    </location>
</feature>
<evidence type="ECO:0000256" key="1">
    <source>
        <dbReference type="ARBA" id="ARBA00022723"/>
    </source>
</evidence>
<dbReference type="Gene3D" id="3.60.40.10">
    <property type="entry name" value="PPM-type phosphatase domain"/>
    <property type="match status" value="1"/>
</dbReference>
<evidence type="ECO:0000256" key="3">
    <source>
        <dbReference type="ARBA" id="ARBA00022912"/>
    </source>
</evidence>
<reference evidence="6" key="2">
    <citation type="journal article" date="2018" name="Nat. Commun.">
        <title>Tailed giant Tupanvirus possesses the most complete translational apparatus of the known virosphere.</title>
        <authorList>
            <person name="Abrahao J."/>
            <person name="Silva L."/>
            <person name="Silva L.S."/>
            <person name="Khalil J.Y.B."/>
            <person name="Rodrigues R."/>
            <person name="Arantes T."/>
            <person name="Assis F."/>
            <person name="Boratto P."/>
            <person name="Andrade M."/>
            <person name="Kroon E.G."/>
            <person name="Ribeiro B."/>
            <person name="Bergier I."/>
            <person name="Seligmann H."/>
            <person name="Ghigo E."/>
            <person name="Colson P."/>
            <person name="Levasseur A."/>
            <person name="Kroemer G."/>
            <person name="Raoult D."/>
            <person name="La Scola B."/>
        </authorList>
    </citation>
    <scope>NUCLEOTIDE SEQUENCE [LARGE SCALE GENOMIC DNA]</scope>
    <source>
        <strain evidence="6">Soda lake</strain>
    </source>
</reference>
<name>A0A6N1P4A6_9VIRU</name>
<dbReference type="Pfam" id="PF00481">
    <property type="entry name" value="PP2C"/>
    <property type="match status" value="1"/>
</dbReference>
<evidence type="ECO:0000313" key="6">
    <source>
        <dbReference type="EMBL" id="QKU35781.1"/>
    </source>
</evidence>
<dbReference type="SMART" id="SM00332">
    <property type="entry name" value="PP2Cc"/>
    <property type="match status" value="1"/>
</dbReference>
<dbReference type="GO" id="GO:0004722">
    <property type="term" value="F:protein serine/threonine phosphatase activity"/>
    <property type="evidence" value="ECO:0007669"/>
    <property type="project" value="InterPro"/>
</dbReference>
<dbReference type="EMBL" id="KY523104">
    <property type="protein sequence ID" value="QKU35781.1"/>
    <property type="molecule type" value="Genomic_DNA"/>
</dbReference>
<sequence>MNSVNITNPTTNNTDPTTNNTDPTTNNTDPITFEKKYPHLTGPFTRSEIYKKLQSENHDISGIAKCDNTKLLFYDYSKPSPIEHAGSTAIMGHRAFMEDTHKIARFENGVEFYGVFDGHGGWEYSVLLENELAKRFEQITNLNYENPTEVTECIKKVCYDLGKEIYEISDCLCTGSTAVFALRYKKYVYIVNIGDSTIVLFDSTGKILLKTEGHKHKPGDKDEDERIANSGSFVAWGRVEGELAVSRSFGDNKYSKKRFDSYPSVNGVIINEPLIYTFELPEVVEINNHIYMVAGSDGLWDYCQFENNNNKQYGYYLFRDMVDAVTSNPPKEASEKLVNLAYGSKINDNITAIVAKLTN</sequence>
<feature type="domain" description="PPM-type phosphatase" evidence="5">
    <location>
        <begin position="84"/>
        <end position="357"/>
    </location>
</feature>
<dbReference type="RefSeq" id="YP_010782463.1">
    <property type="nucleotide sequence ID" value="NC_075039.1"/>
</dbReference>
<dbReference type="InterPro" id="IPR015655">
    <property type="entry name" value="PP2C"/>
</dbReference>
<proteinExistence type="predicted"/>
<dbReference type="InterPro" id="IPR001932">
    <property type="entry name" value="PPM-type_phosphatase-like_dom"/>
</dbReference>
<feature type="compositionally biased region" description="Low complexity" evidence="4">
    <location>
        <begin position="1"/>
        <end position="31"/>
    </location>
</feature>
<dbReference type="InterPro" id="IPR000222">
    <property type="entry name" value="PP2C_BS"/>
</dbReference>
<reference evidence="6" key="1">
    <citation type="submission" date="2017-01" db="EMBL/GenBank/DDBJ databases">
        <authorList>
            <person name="Assis F.L."/>
            <person name="Abrahao J.S."/>
            <person name="Silva L."/>
            <person name="Khalil J.B."/>
            <person name="Rodrigues R."/>
            <person name="Silva L.S."/>
            <person name="Arantes T."/>
            <person name="Boratto P."/>
            <person name="Andrade M."/>
            <person name="Kroon E.G."/>
            <person name="Ribeiro B."/>
            <person name="Bergier I."/>
            <person name="Seligmann H."/>
            <person name="Ghigo E."/>
            <person name="Colson P."/>
            <person name="Levasseur A."/>
            <person name="Raoult D."/>
            <person name="Scola B.L."/>
        </authorList>
    </citation>
    <scope>NUCLEOTIDE SEQUENCE</scope>
    <source>
        <strain evidence="6">Soda lake</strain>
    </source>
</reference>
<accession>A0A6N1P4A6</accession>
<dbReference type="PROSITE" id="PS51746">
    <property type="entry name" value="PPM_2"/>
    <property type="match status" value="1"/>
</dbReference>
<dbReference type="PROSITE" id="PS01032">
    <property type="entry name" value="PPM_1"/>
    <property type="match status" value="1"/>
</dbReference>
<dbReference type="InterPro" id="IPR036457">
    <property type="entry name" value="PPM-type-like_dom_sf"/>
</dbReference>
<evidence type="ECO:0000256" key="2">
    <source>
        <dbReference type="ARBA" id="ARBA00022801"/>
    </source>
</evidence>